<dbReference type="EMBL" id="UYYB01107963">
    <property type="protein sequence ID" value="VDM80264.1"/>
    <property type="molecule type" value="Genomic_DNA"/>
</dbReference>
<evidence type="ECO:0000259" key="5">
    <source>
        <dbReference type="Pfam" id="PF00005"/>
    </source>
</evidence>
<dbReference type="GO" id="GO:0005743">
    <property type="term" value="C:mitochondrial inner membrane"/>
    <property type="evidence" value="ECO:0007669"/>
    <property type="project" value="TreeGrafter"/>
</dbReference>
<dbReference type="GO" id="GO:0090374">
    <property type="term" value="P:oligopeptide export from mitochondrion"/>
    <property type="evidence" value="ECO:0007669"/>
    <property type="project" value="TreeGrafter"/>
</dbReference>
<gene>
    <name evidence="6" type="ORF">SVUK_LOCUS15262</name>
</gene>
<dbReference type="InterPro" id="IPR027417">
    <property type="entry name" value="P-loop_NTPase"/>
</dbReference>
<dbReference type="InterPro" id="IPR036640">
    <property type="entry name" value="ABC1_TM_sf"/>
</dbReference>
<accession>A0A3P7JNL6</accession>
<keyword evidence="7" id="KW-1185">Reference proteome</keyword>
<dbReference type="OrthoDB" id="5868392at2759"/>
<dbReference type="InterPro" id="IPR039421">
    <property type="entry name" value="Type_1_exporter"/>
</dbReference>
<dbReference type="SUPFAM" id="SSF52540">
    <property type="entry name" value="P-loop containing nucleoside triphosphate hydrolases"/>
    <property type="match status" value="1"/>
</dbReference>
<dbReference type="AlphaFoldDB" id="A0A3P7JNL6"/>
<dbReference type="Proteomes" id="UP000270094">
    <property type="component" value="Unassembled WGS sequence"/>
</dbReference>
<dbReference type="PANTHER" id="PTHR43394">
    <property type="entry name" value="ATP-DEPENDENT PERMEASE MDL1, MITOCHONDRIAL"/>
    <property type="match status" value="1"/>
</dbReference>
<dbReference type="Pfam" id="PF00005">
    <property type="entry name" value="ABC_tran"/>
    <property type="match status" value="1"/>
</dbReference>
<dbReference type="GO" id="GO:0016887">
    <property type="term" value="F:ATP hydrolysis activity"/>
    <property type="evidence" value="ECO:0007669"/>
    <property type="project" value="InterPro"/>
</dbReference>
<keyword evidence="3" id="KW-1133">Transmembrane helix</keyword>
<dbReference type="Gene3D" id="1.20.1560.10">
    <property type="entry name" value="ABC transporter type 1, transmembrane domain"/>
    <property type="match status" value="1"/>
</dbReference>
<dbReference type="GO" id="GO:0005524">
    <property type="term" value="F:ATP binding"/>
    <property type="evidence" value="ECO:0007669"/>
    <property type="project" value="InterPro"/>
</dbReference>
<reference evidence="6 7" key="1">
    <citation type="submission" date="2018-11" db="EMBL/GenBank/DDBJ databases">
        <authorList>
            <consortium name="Pathogen Informatics"/>
        </authorList>
    </citation>
    <scope>NUCLEOTIDE SEQUENCE [LARGE SCALE GENOMIC DNA]</scope>
</reference>
<keyword evidence="2" id="KW-0812">Transmembrane</keyword>
<protein>
    <recommendedName>
        <fullName evidence="5">ABC transporter domain-containing protein</fullName>
    </recommendedName>
</protein>
<dbReference type="GO" id="GO:0015421">
    <property type="term" value="F:ABC-type oligopeptide transporter activity"/>
    <property type="evidence" value="ECO:0007669"/>
    <property type="project" value="TreeGrafter"/>
</dbReference>
<evidence type="ECO:0000256" key="3">
    <source>
        <dbReference type="ARBA" id="ARBA00022989"/>
    </source>
</evidence>
<evidence type="ECO:0000313" key="7">
    <source>
        <dbReference type="Proteomes" id="UP000270094"/>
    </source>
</evidence>
<keyword evidence="4" id="KW-0472">Membrane</keyword>
<organism evidence="6 7">
    <name type="scientific">Strongylus vulgaris</name>
    <name type="common">Blood worm</name>
    <dbReference type="NCBI Taxonomy" id="40348"/>
    <lineage>
        <taxon>Eukaryota</taxon>
        <taxon>Metazoa</taxon>
        <taxon>Ecdysozoa</taxon>
        <taxon>Nematoda</taxon>
        <taxon>Chromadorea</taxon>
        <taxon>Rhabditida</taxon>
        <taxon>Rhabditina</taxon>
        <taxon>Rhabditomorpha</taxon>
        <taxon>Strongyloidea</taxon>
        <taxon>Strongylidae</taxon>
        <taxon>Strongylus</taxon>
    </lineage>
</organism>
<evidence type="ECO:0000313" key="6">
    <source>
        <dbReference type="EMBL" id="VDM80264.1"/>
    </source>
</evidence>
<dbReference type="Gene3D" id="3.40.50.300">
    <property type="entry name" value="P-loop containing nucleotide triphosphate hydrolases"/>
    <property type="match status" value="1"/>
</dbReference>
<sequence length="135" mass="14860">MTPGSIFGVFWAVQVGTRRLGESHSQLGAIISAKLAIADIFAIIDRTPEIDCTQEGGFSKEKVQGVISFNNVHFSYPSRPSVEVLKDVSFEIKRGESIALVGHSGCGKSTIVSLLLRYYEQNSGMVNRYTEYKII</sequence>
<name>A0A3P7JNL6_STRVU</name>
<evidence type="ECO:0000256" key="4">
    <source>
        <dbReference type="ARBA" id="ARBA00023136"/>
    </source>
</evidence>
<dbReference type="PANTHER" id="PTHR43394:SF27">
    <property type="entry name" value="ATP-DEPENDENT TRANSLOCASE ABCB1-LIKE"/>
    <property type="match status" value="1"/>
</dbReference>
<comment type="subcellular location">
    <subcellularLocation>
        <location evidence="1">Membrane</location>
        <topology evidence="1">Multi-pass membrane protein</topology>
    </subcellularLocation>
</comment>
<proteinExistence type="predicted"/>
<dbReference type="InterPro" id="IPR003439">
    <property type="entry name" value="ABC_transporter-like_ATP-bd"/>
</dbReference>
<evidence type="ECO:0000256" key="1">
    <source>
        <dbReference type="ARBA" id="ARBA00004141"/>
    </source>
</evidence>
<feature type="domain" description="ABC transporter" evidence="5">
    <location>
        <begin position="85"/>
        <end position="126"/>
    </location>
</feature>
<evidence type="ECO:0000256" key="2">
    <source>
        <dbReference type="ARBA" id="ARBA00022692"/>
    </source>
</evidence>